<comment type="caution">
    <text evidence="1">The sequence shown here is derived from an EMBL/GenBank/DDBJ whole genome shotgun (WGS) entry which is preliminary data.</text>
</comment>
<dbReference type="EMBL" id="CM051404">
    <property type="protein sequence ID" value="KAJ4705776.1"/>
    <property type="molecule type" value="Genomic_DNA"/>
</dbReference>
<organism evidence="1 2">
    <name type="scientific">Melia azedarach</name>
    <name type="common">Chinaberry tree</name>
    <dbReference type="NCBI Taxonomy" id="155640"/>
    <lineage>
        <taxon>Eukaryota</taxon>
        <taxon>Viridiplantae</taxon>
        <taxon>Streptophyta</taxon>
        <taxon>Embryophyta</taxon>
        <taxon>Tracheophyta</taxon>
        <taxon>Spermatophyta</taxon>
        <taxon>Magnoliopsida</taxon>
        <taxon>eudicotyledons</taxon>
        <taxon>Gunneridae</taxon>
        <taxon>Pentapetalae</taxon>
        <taxon>rosids</taxon>
        <taxon>malvids</taxon>
        <taxon>Sapindales</taxon>
        <taxon>Meliaceae</taxon>
        <taxon>Melia</taxon>
    </lineage>
</organism>
<sequence length="179" mass="19640">MSHLSLLPHHRLSLPVLHLSRPFTSPLRLRPTWITGSLIRKFSPIAAHHHHHHHSNSNPELPFVPREGESCSKIPSSPPVIVVGNNKQTGTEPCEKEESNSPQVDITLMAALAGWTVKNWKFTLPSALGLCALALAHLPELLQFATKNAQGLTLVGGMLTALYHFVETGLKLNAKTVKK</sequence>
<name>A0ACC1X3K4_MELAZ</name>
<evidence type="ECO:0000313" key="1">
    <source>
        <dbReference type="EMBL" id="KAJ4705776.1"/>
    </source>
</evidence>
<accession>A0ACC1X3K4</accession>
<dbReference type="Proteomes" id="UP001164539">
    <property type="component" value="Chromosome 11"/>
</dbReference>
<evidence type="ECO:0000313" key="2">
    <source>
        <dbReference type="Proteomes" id="UP001164539"/>
    </source>
</evidence>
<proteinExistence type="predicted"/>
<keyword evidence="2" id="KW-1185">Reference proteome</keyword>
<protein>
    <submittedName>
        <fullName evidence="1">Uncharacterized protein</fullName>
    </submittedName>
</protein>
<reference evidence="1 2" key="1">
    <citation type="journal article" date="2023" name="Science">
        <title>Complex scaffold remodeling in plant triterpene biosynthesis.</title>
        <authorList>
            <person name="De La Pena R."/>
            <person name="Hodgson H."/>
            <person name="Liu J.C."/>
            <person name="Stephenson M.J."/>
            <person name="Martin A.C."/>
            <person name="Owen C."/>
            <person name="Harkess A."/>
            <person name="Leebens-Mack J."/>
            <person name="Jimenez L.E."/>
            <person name="Osbourn A."/>
            <person name="Sattely E.S."/>
        </authorList>
    </citation>
    <scope>NUCLEOTIDE SEQUENCE [LARGE SCALE GENOMIC DNA]</scope>
    <source>
        <strain evidence="2">cv. JPN11</strain>
        <tissue evidence="1">Leaf</tissue>
    </source>
</reference>
<gene>
    <name evidence="1" type="ORF">OWV82_019517</name>
</gene>